<sequence length="223" mass="25136">MRMQARYGYLLFILVMLLMSWDAQRNQAPLAAAAIPEESIRLRILANSDGANDQWLKRQVRDRVVDQMNKWVAEPMSLEEARALVSSNLDVLEQVVGNTIRESGASYTYEVQLGEVEFPAKLYGDRVYPAGLYEALVVTIGKGEGKNWWCVLFPPLCFVDTVSGQAAAEEAGEDVKDGESDMEGKVRESQEISSADVAGEMELRFFLVDWLDKLIQWIKGFFK</sequence>
<evidence type="ECO:0000256" key="1">
    <source>
        <dbReference type="SAM" id="MobiDB-lite"/>
    </source>
</evidence>
<gene>
    <name evidence="2" type="primary">spoIIR</name>
    <name evidence="2" type="ORF">XYCOK13_36620</name>
</gene>
<dbReference type="NCBIfam" id="TIGR02837">
    <property type="entry name" value="spore_II_R"/>
    <property type="match status" value="1"/>
</dbReference>
<feature type="region of interest" description="Disordered" evidence="1">
    <location>
        <begin position="170"/>
        <end position="189"/>
    </location>
</feature>
<accession>A0A8J4H8E2</accession>
<dbReference type="Proteomes" id="UP000677918">
    <property type="component" value="Unassembled WGS sequence"/>
</dbReference>
<dbReference type="EMBL" id="BOVK01000061">
    <property type="protein sequence ID" value="GIQ70838.1"/>
    <property type="molecule type" value="Genomic_DNA"/>
</dbReference>
<protein>
    <submittedName>
        <fullName evidence="2">Stage II sporulation protein R</fullName>
    </submittedName>
</protein>
<keyword evidence="3" id="KW-1185">Reference proteome</keyword>
<evidence type="ECO:0000313" key="2">
    <source>
        <dbReference type="EMBL" id="GIQ70838.1"/>
    </source>
</evidence>
<dbReference type="AlphaFoldDB" id="A0A8J4H8E2"/>
<comment type="caution">
    <text evidence="2">The sequence shown here is derived from an EMBL/GenBank/DDBJ whole genome shotgun (WGS) entry which is preliminary data.</text>
</comment>
<dbReference type="Pfam" id="PF09551">
    <property type="entry name" value="Spore_II_R"/>
    <property type="match status" value="1"/>
</dbReference>
<proteinExistence type="predicted"/>
<feature type="compositionally biased region" description="Basic and acidic residues" evidence="1">
    <location>
        <begin position="173"/>
        <end position="189"/>
    </location>
</feature>
<name>A0A8J4H8E2_9BACL</name>
<organism evidence="2 3">
    <name type="scientific">Xylanibacillus composti</name>
    <dbReference type="NCBI Taxonomy" id="1572762"/>
    <lineage>
        <taxon>Bacteria</taxon>
        <taxon>Bacillati</taxon>
        <taxon>Bacillota</taxon>
        <taxon>Bacilli</taxon>
        <taxon>Bacillales</taxon>
        <taxon>Paenibacillaceae</taxon>
        <taxon>Xylanibacillus</taxon>
    </lineage>
</organism>
<dbReference type="InterPro" id="IPR014202">
    <property type="entry name" value="Spore_II_R"/>
</dbReference>
<evidence type="ECO:0000313" key="3">
    <source>
        <dbReference type="Proteomes" id="UP000677918"/>
    </source>
</evidence>
<dbReference type="RefSeq" id="WP_213413652.1">
    <property type="nucleotide sequence ID" value="NZ_BOVK01000061.1"/>
</dbReference>
<reference evidence="2" key="1">
    <citation type="submission" date="2021-04" db="EMBL/GenBank/DDBJ databases">
        <title>Draft genome sequence of Xylanibacillus composti strain K13.</title>
        <authorList>
            <person name="Uke A."/>
            <person name="Chhe C."/>
            <person name="Baramee S."/>
            <person name="Kosugi A."/>
        </authorList>
    </citation>
    <scope>NUCLEOTIDE SEQUENCE</scope>
    <source>
        <strain evidence="2">K13</strain>
    </source>
</reference>